<keyword evidence="2" id="KW-1185">Reference proteome</keyword>
<gene>
    <name evidence="1" type="ORF">SE17_09660</name>
</gene>
<name>A0A0P9DCE2_9CHLR</name>
<accession>A0A0P9DCE2</accession>
<proteinExistence type="predicted"/>
<reference evidence="1 2" key="1">
    <citation type="submission" date="2015-09" db="EMBL/GenBank/DDBJ databases">
        <title>Draft genome sequence of Kouleothrix aurantiaca JCM 19913.</title>
        <authorList>
            <person name="Hemp J."/>
        </authorList>
    </citation>
    <scope>NUCLEOTIDE SEQUENCE [LARGE SCALE GENOMIC DNA]</scope>
    <source>
        <strain evidence="1 2">COM-B</strain>
    </source>
</reference>
<protein>
    <recommendedName>
        <fullName evidence="3">XRE family transcriptional regulator</fullName>
    </recommendedName>
</protein>
<dbReference type="EMBL" id="LJCR01000257">
    <property type="protein sequence ID" value="KPV53440.1"/>
    <property type="molecule type" value="Genomic_DNA"/>
</dbReference>
<evidence type="ECO:0000313" key="1">
    <source>
        <dbReference type="EMBL" id="KPV53440.1"/>
    </source>
</evidence>
<evidence type="ECO:0008006" key="3">
    <source>
        <dbReference type="Google" id="ProtNLM"/>
    </source>
</evidence>
<organism evidence="1 2">
    <name type="scientific">Kouleothrix aurantiaca</name>
    <dbReference type="NCBI Taxonomy" id="186479"/>
    <lineage>
        <taxon>Bacteria</taxon>
        <taxon>Bacillati</taxon>
        <taxon>Chloroflexota</taxon>
        <taxon>Chloroflexia</taxon>
        <taxon>Chloroflexales</taxon>
        <taxon>Roseiflexineae</taxon>
        <taxon>Roseiflexaceae</taxon>
        <taxon>Kouleothrix</taxon>
    </lineage>
</organism>
<sequence length="93" mass="10226">MLRPAENFRDLIARAGLEPKDIIDRAPISRSAYFGWLNPATQPHRRGDLRRSKAWGIARVYAAAAGVTDEDAFKVLFVEVPDDGAARGSEEAS</sequence>
<dbReference type="AlphaFoldDB" id="A0A0P9DCE2"/>
<evidence type="ECO:0000313" key="2">
    <source>
        <dbReference type="Proteomes" id="UP000050509"/>
    </source>
</evidence>
<comment type="caution">
    <text evidence="1">The sequence shown here is derived from an EMBL/GenBank/DDBJ whole genome shotgun (WGS) entry which is preliminary data.</text>
</comment>
<dbReference type="Proteomes" id="UP000050509">
    <property type="component" value="Unassembled WGS sequence"/>
</dbReference>